<reference evidence="4" key="1">
    <citation type="submission" date="2017-06" db="EMBL/GenBank/DDBJ databases">
        <authorList>
            <person name="Varghese N."/>
            <person name="Submissions S."/>
        </authorList>
    </citation>
    <scope>NUCLEOTIDE SEQUENCE [LARGE SCALE GENOMIC DNA]</scope>
    <source>
        <strain evidence="4">DSM 137</strain>
    </source>
</reference>
<accession>A0A212R8C9</accession>
<sequence length="364" mass="39370">MAGGDVTKQRNEGGADRIEVLDGWRAISVGLVLVAHLLGHSSVKLPDLFGAPALATFDPLARLGVDIFFVISGFVICRGLMRERRETGRISLPAFYARRVFRIGPPLVAYLACVALLAWMGAVEIHGYGPLARALTFTCNIANADCGGWLGGHTWSLSVEEQFYLVIPSFLVLLAQNRPAALAMLIVFCLLGLVFSAFDILIQFVFIGAGVALALNEDSARRAVRLLPNWAGYALLAAAPALAWARHAGYELAGLAIVAVIPTLLMWTMLSPSRWRDVLLSPPLQATGRVSYGVYLWQQLATYPFAGAGALFYLGAVAGCLAWSLVSFHWIETPLIDFGARLSRRLKQAQASNFSCAPALPRTQ</sequence>
<evidence type="ECO:0000313" key="3">
    <source>
        <dbReference type="EMBL" id="SNB68425.1"/>
    </source>
</evidence>
<feature type="transmembrane region" description="Helical" evidence="1">
    <location>
        <begin position="20"/>
        <end position="39"/>
    </location>
</feature>
<keyword evidence="1" id="KW-1133">Transmembrane helix</keyword>
<name>A0A212R8C9_RHOAC</name>
<keyword evidence="1" id="KW-0472">Membrane</keyword>
<evidence type="ECO:0000313" key="4">
    <source>
        <dbReference type="Proteomes" id="UP000198418"/>
    </source>
</evidence>
<dbReference type="Proteomes" id="UP000198418">
    <property type="component" value="Unassembled WGS sequence"/>
</dbReference>
<feature type="transmembrane region" description="Helical" evidence="1">
    <location>
        <begin position="100"/>
        <end position="122"/>
    </location>
</feature>
<evidence type="ECO:0000259" key="2">
    <source>
        <dbReference type="Pfam" id="PF01757"/>
    </source>
</evidence>
<dbReference type="PANTHER" id="PTHR23028:SF53">
    <property type="entry name" value="ACYL_TRANSF_3 DOMAIN-CONTAINING PROTEIN"/>
    <property type="match status" value="1"/>
</dbReference>
<feature type="transmembrane region" description="Helical" evidence="1">
    <location>
        <begin position="252"/>
        <end position="270"/>
    </location>
</feature>
<feature type="transmembrane region" description="Helical" evidence="1">
    <location>
        <begin position="182"/>
        <end position="215"/>
    </location>
</feature>
<dbReference type="InterPro" id="IPR050879">
    <property type="entry name" value="Acyltransferase_3"/>
</dbReference>
<keyword evidence="4" id="KW-1185">Reference proteome</keyword>
<feature type="transmembrane region" description="Helical" evidence="1">
    <location>
        <begin position="310"/>
        <end position="331"/>
    </location>
</feature>
<protein>
    <submittedName>
        <fullName evidence="3">Peptidoglycan/LPS O-acetylase OafA/YrhL, contains acyltransferase and SGNH-hydrolase domains</fullName>
    </submittedName>
</protein>
<keyword evidence="3" id="KW-0378">Hydrolase</keyword>
<dbReference type="InterPro" id="IPR002656">
    <property type="entry name" value="Acyl_transf_3_dom"/>
</dbReference>
<keyword evidence="1" id="KW-0812">Transmembrane</keyword>
<dbReference type="EMBL" id="FYDG01000003">
    <property type="protein sequence ID" value="SNB68425.1"/>
    <property type="molecule type" value="Genomic_DNA"/>
</dbReference>
<dbReference type="AlphaFoldDB" id="A0A212R8C9"/>
<dbReference type="Pfam" id="PF01757">
    <property type="entry name" value="Acyl_transf_3"/>
    <property type="match status" value="1"/>
</dbReference>
<feature type="transmembrane region" description="Helical" evidence="1">
    <location>
        <begin position="59"/>
        <end position="80"/>
    </location>
</feature>
<keyword evidence="3" id="KW-0012">Acyltransferase</keyword>
<organism evidence="3 4">
    <name type="scientific">Rhodoblastus acidophilus</name>
    <name type="common">Rhodopseudomonas acidophila</name>
    <dbReference type="NCBI Taxonomy" id="1074"/>
    <lineage>
        <taxon>Bacteria</taxon>
        <taxon>Pseudomonadati</taxon>
        <taxon>Pseudomonadota</taxon>
        <taxon>Alphaproteobacteria</taxon>
        <taxon>Hyphomicrobiales</taxon>
        <taxon>Rhodoblastaceae</taxon>
        <taxon>Rhodoblastus</taxon>
    </lineage>
</organism>
<keyword evidence="3" id="KW-0808">Transferase</keyword>
<dbReference type="GO" id="GO:0016020">
    <property type="term" value="C:membrane"/>
    <property type="evidence" value="ECO:0007669"/>
    <property type="project" value="TreeGrafter"/>
</dbReference>
<evidence type="ECO:0000256" key="1">
    <source>
        <dbReference type="SAM" id="Phobius"/>
    </source>
</evidence>
<gene>
    <name evidence="3" type="ORF">SAMN06265338_10362</name>
</gene>
<dbReference type="GO" id="GO:0016787">
    <property type="term" value="F:hydrolase activity"/>
    <property type="evidence" value="ECO:0007669"/>
    <property type="project" value="UniProtKB-KW"/>
</dbReference>
<proteinExistence type="predicted"/>
<feature type="domain" description="Acyltransferase 3" evidence="2">
    <location>
        <begin position="21"/>
        <end position="321"/>
    </location>
</feature>
<dbReference type="GO" id="GO:0000271">
    <property type="term" value="P:polysaccharide biosynthetic process"/>
    <property type="evidence" value="ECO:0007669"/>
    <property type="project" value="TreeGrafter"/>
</dbReference>
<dbReference type="GO" id="GO:0016747">
    <property type="term" value="F:acyltransferase activity, transferring groups other than amino-acyl groups"/>
    <property type="evidence" value="ECO:0007669"/>
    <property type="project" value="InterPro"/>
</dbReference>
<dbReference type="PANTHER" id="PTHR23028">
    <property type="entry name" value="ACETYLTRANSFERASE"/>
    <property type="match status" value="1"/>
</dbReference>